<evidence type="ECO:0000313" key="1">
    <source>
        <dbReference type="EMBL" id="KKQ26567.1"/>
    </source>
</evidence>
<gene>
    <name evidence="1" type="ORF">US40_C0002G0101</name>
</gene>
<accession>A0A0G0G977</accession>
<dbReference type="EMBL" id="LBSV01000002">
    <property type="protein sequence ID" value="KKQ26567.1"/>
    <property type="molecule type" value="Genomic_DNA"/>
</dbReference>
<evidence type="ECO:0000313" key="2">
    <source>
        <dbReference type="Proteomes" id="UP000034917"/>
    </source>
</evidence>
<reference evidence="1 2" key="1">
    <citation type="journal article" date="2015" name="Nature">
        <title>rRNA introns, odd ribosomes, and small enigmatic genomes across a large radiation of phyla.</title>
        <authorList>
            <person name="Brown C.T."/>
            <person name="Hug L.A."/>
            <person name="Thomas B.C."/>
            <person name="Sharon I."/>
            <person name="Castelle C.J."/>
            <person name="Singh A."/>
            <person name="Wilkins M.J."/>
            <person name="Williams K.H."/>
            <person name="Banfield J.F."/>
        </authorList>
    </citation>
    <scope>NUCLEOTIDE SEQUENCE [LARGE SCALE GENOMIC DNA]</scope>
</reference>
<proteinExistence type="predicted"/>
<dbReference type="AlphaFoldDB" id="A0A0G0G977"/>
<dbReference type="Proteomes" id="UP000034917">
    <property type="component" value="Unassembled WGS sequence"/>
</dbReference>
<protein>
    <submittedName>
        <fullName evidence="1">Uncharacterized protein</fullName>
    </submittedName>
</protein>
<organism evidence="1 2">
    <name type="scientific">Candidatus Roizmanbacteria bacterium GW2011_GWC2_37_13</name>
    <dbReference type="NCBI Taxonomy" id="1618486"/>
    <lineage>
        <taxon>Bacteria</taxon>
        <taxon>Candidatus Roizmaniibacteriota</taxon>
    </lineage>
</organism>
<sequence length="32" mass="3344">MTPLRPDSVVTTLGVIPNEASNNSIISCSEVV</sequence>
<name>A0A0G0G977_9BACT</name>
<comment type="caution">
    <text evidence="1">The sequence shown here is derived from an EMBL/GenBank/DDBJ whole genome shotgun (WGS) entry which is preliminary data.</text>
</comment>